<evidence type="ECO:0000313" key="1">
    <source>
        <dbReference type="EMBL" id="GMS98651.1"/>
    </source>
</evidence>
<reference evidence="1" key="1">
    <citation type="submission" date="2023-10" db="EMBL/GenBank/DDBJ databases">
        <title>Genome assembly of Pristionchus species.</title>
        <authorList>
            <person name="Yoshida K."/>
            <person name="Sommer R.J."/>
        </authorList>
    </citation>
    <scope>NUCLEOTIDE SEQUENCE</scope>
    <source>
        <strain evidence="1">RS0144</strain>
    </source>
</reference>
<dbReference type="EMBL" id="BTSX01000005">
    <property type="protein sequence ID" value="GMS98651.1"/>
    <property type="molecule type" value="Genomic_DNA"/>
</dbReference>
<protein>
    <submittedName>
        <fullName evidence="1">Uncharacterized protein</fullName>
    </submittedName>
</protein>
<accession>A0AAV5TWK6</accession>
<dbReference type="AlphaFoldDB" id="A0AAV5TWK6"/>
<keyword evidence="2" id="KW-1185">Reference proteome</keyword>
<sequence length="62" mass="7248">FLTYWSCRGREVGIKIFSRYFHGFEVPFAILVRFVSLIAEGYDSIGHIIRCVLFAIRSITQF</sequence>
<comment type="caution">
    <text evidence="1">The sequence shown here is derived from an EMBL/GenBank/DDBJ whole genome shotgun (WGS) entry which is preliminary data.</text>
</comment>
<organism evidence="1 2">
    <name type="scientific">Pristionchus entomophagus</name>
    <dbReference type="NCBI Taxonomy" id="358040"/>
    <lineage>
        <taxon>Eukaryota</taxon>
        <taxon>Metazoa</taxon>
        <taxon>Ecdysozoa</taxon>
        <taxon>Nematoda</taxon>
        <taxon>Chromadorea</taxon>
        <taxon>Rhabditida</taxon>
        <taxon>Rhabditina</taxon>
        <taxon>Diplogasteromorpha</taxon>
        <taxon>Diplogasteroidea</taxon>
        <taxon>Neodiplogasteridae</taxon>
        <taxon>Pristionchus</taxon>
    </lineage>
</organism>
<dbReference type="Proteomes" id="UP001432027">
    <property type="component" value="Unassembled WGS sequence"/>
</dbReference>
<proteinExistence type="predicted"/>
<feature type="non-terminal residue" evidence="1">
    <location>
        <position position="1"/>
    </location>
</feature>
<evidence type="ECO:0000313" key="2">
    <source>
        <dbReference type="Proteomes" id="UP001432027"/>
    </source>
</evidence>
<name>A0AAV5TWK6_9BILA</name>
<gene>
    <name evidence="1" type="ORF">PENTCL1PPCAC_20826</name>
</gene>